<name>A0ACB9MAE3_9MYRT</name>
<dbReference type="EMBL" id="CM042889">
    <property type="protein sequence ID" value="KAI4320531.1"/>
    <property type="molecule type" value="Genomic_DNA"/>
</dbReference>
<dbReference type="Proteomes" id="UP001057402">
    <property type="component" value="Chromosome 10"/>
</dbReference>
<accession>A0ACB9MAE3</accession>
<evidence type="ECO:0000313" key="2">
    <source>
        <dbReference type="Proteomes" id="UP001057402"/>
    </source>
</evidence>
<keyword evidence="2" id="KW-1185">Reference proteome</keyword>
<gene>
    <name evidence="1" type="ORF">MLD38_034000</name>
</gene>
<organism evidence="1 2">
    <name type="scientific">Melastoma candidum</name>
    <dbReference type="NCBI Taxonomy" id="119954"/>
    <lineage>
        <taxon>Eukaryota</taxon>
        <taxon>Viridiplantae</taxon>
        <taxon>Streptophyta</taxon>
        <taxon>Embryophyta</taxon>
        <taxon>Tracheophyta</taxon>
        <taxon>Spermatophyta</taxon>
        <taxon>Magnoliopsida</taxon>
        <taxon>eudicotyledons</taxon>
        <taxon>Gunneridae</taxon>
        <taxon>Pentapetalae</taxon>
        <taxon>rosids</taxon>
        <taxon>malvids</taxon>
        <taxon>Myrtales</taxon>
        <taxon>Melastomataceae</taxon>
        <taxon>Melastomatoideae</taxon>
        <taxon>Melastomateae</taxon>
        <taxon>Melastoma</taxon>
    </lineage>
</organism>
<evidence type="ECO:0000313" key="1">
    <source>
        <dbReference type="EMBL" id="KAI4320531.1"/>
    </source>
</evidence>
<protein>
    <submittedName>
        <fullName evidence="1">Uncharacterized protein</fullName>
    </submittedName>
</protein>
<reference evidence="2" key="1">
    <citation type="journal article" date="2023" name="Front. Plant Sci.">
        <title>Chromosomal-level genome assembly of Melastoma candidum provides insights into trichome evolution.</title>
        <authorList>
            <person name="Zhong Y."/>
            <person name="Wu W."/>
            <person name="Sun C."/>
            <person name="Zou P."/>
            <person name="Liu Y."/>
            <person name="Dai S."/>
            <person name="Zhou R."/>
        </authorList>
    </citation>
    <scope>NUCLEOTIDE SEQUENCE [LARGE SCALE GENOMIC DNA]</scope>
</reference>
<comment type="caution">
    <text evidence="1">The sequence shown here is derived from an EMBL/GenBank/DDBJ whole genome shotgun (WGS) entry which is preliminary data.</text>
</comment>
<proteinExistence type="predicted"/>
<sequence>MTSDASHSDTSSGNDRYSAPSTEKHRRTSKKKKVPSVYLLSSSDSPGNILIACRLNGENYLTWSRAMTNALRAKNKLSFIDGTLKKPDEDDPLHERWEICNSMIIAWFINTMNDDLQTAFSGAYDAMTLWAELKERFARGNQARIFQLKTEICVLRQGGMSVGQYFSKMKLLYDELENYTYKPTCRCGDGAKIVGEREADKAYQFLMGLNPDFSTIRSNLLSREPMPTMNQLMNAIAEEEMQRAVANMAVQTRDTETDGVAFAARRTVKPRQARGSRSTSSHQRSGKSREVERYCDHCGKPNHDASDCWSKNGYPDWVLEKMKEKATGRFNTNSSQGRQKSAGKREDKTTQSPTQNREEDKTEQIWANAARAQTTQPSNNRSKCETDLNSDDDIGTHPFTD</sequence>